<gene>
    <name evidence="4" type="ORF">GCWU000182_000490</name>
</gene>
<evidence type="ECO:0000256" key="1">
    <source>
        <dbReference type="ARBA" id="ARBA00022884"/>
    </source>
</evidence>
<dbReference type="PANTHER" id="PTHR40065">
    <property type="entry name" value="RNA-BINDING PROTEIN YHBY"/>
    <property type="match status" value="1"/>
</dbReference>
<dbReference type="STRING" id="592010.GCWU000182_000490"/>
<dbReference type="Proteomes" id="UP000019050">
    <property type="component" value="Unassembled WGS sequence"/>
</dbReference>
<dbReference type="Pfam" id="PF01985">
    <property type="entry name" value="CRS1_YhbY"/>
    <property type="match status" value="1"/>
</dbReference>
<dbReference type="PROSITE" id="PS51295">
    <property type="entry name" value="CRM"/>
    <property type="match status" value="1"/>
</dbReference>
<organism evidence="4 5">
    <name type="scientific">Abiotrophia defectiva ATCC 49176</name>
    <dbReference type="NCBI Taxonomy" id="592010"/>
    <lineage>
        <taxon>Bacteria</taxon>
        <taxon>Bacillati</taxon>
        <taxon>Bacillota</taxon>
        <taxon>Bacilli</taxon>
        <taxon>Lactobacillales</taxon>
        <taxon>Aerococcaceae</taxon>
        <taxon>Abiotrophia</taxon>
    </lineage>
</organism>
<dbReference type="GO" id="GO:0003723">
    <property type="term" value="F:RNA binding"/>
    <property type="evidence" value="ECO:0007669"/>
    <property type="project" value="UniProtKB-UniRule"/>
</dbReference>
<comment type="caution">
    <text evidence="4">The sequence shown here is derived from an EMBL/GenBank/DDBJ whole genome shotgun (WGS) entry which is preliminary data.</text>
</comment>
<dbReference type="AlphaFoldDB" id="W1Q4L1"/>
<dbReference type="InterPro" id="IPR035920">
    <property type="entry name" value="YhbY-like_sf"/>
</dbReference>
<dbReference type="EMBL" id="ACIN03000003">
    <property type="protein sequence ID" value="ESK66147.1"/>
    <property type="molecule type" value="Genomic_DNA"/>
</dbReference>
<dbReference type="PANTHER" id="PTHR40065:SF3">
    <property type="entry name" value="RNA-BINDING PROTEIN YHBY"/>
    <property type="match status" value="1"/>
</dbReference>
<feature type="domain" description="CRM" evidence="3">
    <location>
        <begin position="14"/>
        <end position="110"/>
    </location>
</feature>
<evidence type="ECO:0000256" key="2">
    <source>
        <dbReference type="PROSITE-ProRule" id="PRU00626"/>
    </source>
</evidence>
<evidence type="ECO:0000313" key="4">
    <source>
        <dbReference type="EMBL" id="ESK66147.1"/>
    </source>
</evidence>
<proteinExistence type="predicted"/>
<keyword evidence="1 2" id="KW-0694">RNA-binding</keyword>
<sequence length="117" mass="13445">MPLFKKDKRSKQVTSLNKKQVNHLKKIAHHEKPIFQMGKEGLGQSFLDQVDQALTKRELIKFKVLQNSEEEIREVTAEIAYALDAHVVQVIGHTGVLYRPSHIAKYQKLSADLKKIK</sequence>
<dbReference type="InterPro" id="IPR051925">
    <property type="entry name" value="RNA-binding_domain"/>
</dbReference>
<protein>
    <submittedName>
        <fullName evidence="4">RNA-binding protein, YhbY family</fullName>
    </submittedName>
</protein>
<evidence type="ECO:0000313" key="5">
    <source>
        <dbReference type="Proteomes" id="UP000019050"/>
    </source>
</evidence>
<dbReference type="HOGENOM" id="CLU_095994_1_0_9"/>
<name>W1Q4L1_ABIDE</name>
<dbReference type="SUPFAM" id="SSF75471">
    <property type="entry name" value="YhbY-like"/>
    <property type="match status" value="1"/>
</dbReference>
<dbReference type="InterPro" id="IPR001890">
    <property type="entry name" value="RNA-binding_CRM"/>
</dbReference>
<keyword evidence="5" id="KW-1185">Reference proteome</keyword>
<dbReference type="eggNOG" id="COG1534">
    <property type="taxonomic scope" value="Bacteria"/>
</dbReference>
<accession>W1Q4L1</accession>
<dbReference type="Gene3D" id="3.30.110.60">
    <property type="entry name" value="YhbY-like"/>
    <property type="match status" value="1"/>
</dbReference>
<reference evidence="4" key="1">
    <citation type="submission" date="2013-06" db="EMBL/GenBank/DDBJ databases">
        <authorList>
            <person name="Weinstock G."/>
            <person name="Sodergren E."/>
            <person name="Clifton S."/>
            <person name="Fulton L."/>
            <person name="Fulton B."/>
            <person name="Courtney L."/>
            <person name="Fronick C."/>
            <person name="Harrison M."/>
            <person name="Strong C."/>
            <person name="Farmer C."/>
            <person name="Delahaunty K."/>
            <person name="Markovic C."/>
            <person name="Hall O."/>
            <person name="Minx P."/>
            <person name="Tomlinson C."/>
            <person name="Mitreva M."/>
            <person name="Nelson J."/>
            <person name="Hou S."/>
            <person name="Wollam A."/>
            <person name="Pepin K.H."/>
            <person name="Johnson M."/>
            <person name="Bhonagiri V."/>
            <person name="Nash W.E."/>
            <person name="Warren W."/>
            <person name="Chinwalla A."/>
            <person name="Mardis E.R."/>
            <person name="Wilson R.K."/>
        </authorList>
    </citation>
    <scope>NUCLEOTIDE SEQUENCE [LARGE SCALE GENOMIC DNA]</scope>
    <source>
        <strain evidence="4">ATCC 49176</strain>
    </source>
</reference>
<dbReference type="InterPro" id="IPR017924">
    <property type="entry name" value="RNA-binding_YhbY"/>
</dbReference>
<dbReference type="NCBIfam" id="TIGR00253">
    <property type="entry name" value="RNA_bind_YhbY"/>
    <property type="match status" value="1"/>
</dbReference>
<evidence type="ECO:0000259" key="3">
    <source>
        <dbReference type="PROSITE" id="PS51295"/>
    </source>
</evidence>
<dbReference type="SMART" id="SM01103">
    <property type="entry name" value="CRS1_YhbY"/>
    <property type="match status" value="1"/>
</dbReference>